<dbReference type="InterPro" id="IPR011993">
    <property type="entry name" value="PH-like_dom_sf"/>
</dbReference>
<comment type="subcellular location">
    <subcellularLocation>
        <location evidence="1">Cytoplasm</location>
    </subcellularLocation>
</comment>
<evidence type="ECO:0000256" key="3">
    <source>
        <dbReference type="ARBA" id="ARBA00022443"/>
    </source>
</evidence>
<reference evidence="14" key="1">
    <citation type="submission" date="2025-08" db="UniProtKB">
        <authorList>
            <consortium name="Ensembl"/>
        </authorList>
    </citation>
    <scope>IDENTIFICATION</scope>
</reference>
<dbReference type="Pfam" id="PF00018">
    <property type="entry name" value="SH3_1"/>
    <property type="match status" value="1"/>
</dbReference>
<dbReference type="PANTHER" id="PTHR12287:SF21">
    <property type="entry name" value="EPIDERMAL GROWTH FACTOR RECEPTOR KINASE SUBSTRATE 8"/>
    <property type="match status" value="1"/>
</dbReference>
<evidence type="ECO:0000256" key="2">
    <source>
        <dbReference type="ARBA" id="ARBA00006197"/>
    </source>
</evidence>
<dbReference type="Gene3D" id="2.30.30.40">
    <property type="entry name" value="SH3 Domains"/>
    <property type="match status" value="1"/>
</dbReference>
<organism evidence="14 15">
    <name type="scientific">Sinocyclocheilus rhinocerous</name>
    <dbReference type="NCBI Taxonomy" id="307959"/>
    <lineage>
        <taxon>Eukaryota</taxon>
        <taxon>Metazoa</taxon>
        <taxon>Chordata</taxon>
        <taxon>Craniata</taxon>
        <taxon>Vertebrata</taxon>
        <taxon>Euteleostomi</taxon>
        <taxon>Actinopterygii</taxon>
        <taxon>Neopterygii</taxon>
        <taxon>Teleostei</taxon>
        <taxon>Ostariophysi</taxon>
        <taxon>Cypriniformes</taxon>
        <taxon>Cyprinidae</taxon>
        <taxon>Cyprininae</taxon>
        <taxon>Sinocyclocheilus</taxon>
    </lineage>
</organism>
<dbReference type="GO" id="GO:0005737">
    <property type="term" value="C:cytoplasm"/>
    <property type="evidence" value="ECO:0007669"/>
    <property type="project" value="UniProtKB-SubCell"/>
</dbReference>
<dbReference type="Gene3D" id="1.10.150.50">
    <property type="entry name" value="Transcription Factor, Ets-1"/>
    <property type="match status" value="1"/>
</dbReference>
<evidence type="ECO:0000256" key="11">
    <source>
        <dbReference type="PROSITE-ProRule" id="PRU00192"/>
    </source>
</evidence>
<feature type="region of interest" description="Disordered" evidence="12">
    <location>
        <begin position="261"/>
        <end position="282"/>
    </location>
</feature>
<keyword evidence="3 11" id="KW-0728">SH3 domain</keyword>
<dbReference type="SUPFAM" id="SSF50729">
    <property type="entry name" value="PH domain-like"/>
    <property type="match status" value="1"/>
</dbReference>
<feature type="compositionally biased region" description="Basic and acidic residues" evidence="12">
    <location>
        <begin position="544"/>
        <end position="553"/>
    </location>
</feature>
<gene>
    <name evidence="14" type="primary">eps8a</name>
</gene>
<dbReference type="GO" id="GO:0007266">
    <property type="term" value="P:Rho protein signal transduction"/>
    <property type="evidence" value="ECO:0007669"/>
    <property type="project" value="TreeGrafter"/>
</dbReference>
<evidence type="ECO:0000256" key="10">
    <source>
        <dbReference type="ARBA" id="ARBA00077699"/>
    </source>
</evidence>
<dbReference type="FunFam" id="2.30.30.40:FF:000071">
    <property type="entry name" value="Epidermal growth factor receptor kinase substrate 8"/>
    <property type="match status" value="1"/>
</dbReference>
<dbReference type="FunFam" id="1.10.150.50:FF:000023">
    <property type="entry name" value="Epidermal growth factor receptor kinase substrate 8"/>
    <property type="match status" value="1"/>
</dbReference>
<evidence type="ECO:0000313" key="15">
    <source>
        <dbReference type="Proteomes" id="UP000472270"/>
    </source>
</evidence>
<dbReference type="GO" id="GO:0035023">
    <property type="term" value="P:regulation of Rho protein signal transduction"/>
    <property type="evidence" value="ECO:0007669"/>
    <property type="project" value="TreeGrafter"/>
</dbReference>
<dbReference type="SMART" id="SM00326">
    <property type="entry name" value="SH3"/>
    <property type="match status" value="1"/>
</dbReference>
<evidence type="ECO:0000259" key="13">
    <source>
        <dbReference type="PROSITE" id="PS50002"/>
    </source>
</evidence>
<dbReference type="GO" id="GO:1900029">
    <property type="term" value="P:positive regulation of ruffle assembly"/>
    <property type="evidence" value="ECO:0007669"/>
    <property type="project" value="TreeGrafter"/>
</dbReference>
<feature type="compositionally biased region" description="Basic residues" evidence="12">
    <location>
        <begin position="263"/>
        <end position="272"/>
    </location>
</feature>
<dbReference type="Gene3D" id="2.30.29.30">
    <property type="entry name" value="Pleckstrin-homology domain (PH domain)/Phosphotyrosine-binding domain (PTB)"/>
    <property type="match status" value="1"/>
</dbReference>
<comment type="similarity">
    <text evidence="2">Belongs to the EPS8 family.</text>
</comment>
<feature type="region of interest" description="Disordered" evidence="12">
    <location>
        <begin position="168"/>
        <end position="195"/>
    </location>
</feature>
<dbReference type="GO" id="GO:0031982">
    <property type="term" value="C:vesicle"/>
    <property type="evidence" value="ECO:0007669"/>
    <property type="project" value="TreeGrafter"/>
</dbReference>
<dbReference type="InterPro" id="IPR039801">
    <property type="entry name" value="EPS8-like"/>
</dbReference>
<dbReference type="Pfam" id="PF22975">
    <property type="entry name" value="EPS8_2nd"/>
    <property type="match status" value="1"/>
</dbReference>
<dbReference type="SUPFAM" id="SSF47769">
    <property type="entry name" value="SAM/Pointed domain"/>
    <property type="match status" value="1"/>
</dbReference>
<evidence type="ECO:0000256" key="9">
    <source>
        <dbReference type="ARBA" id="ARBA00067142"/>
    </source>
</evidence>
<protein>
    <recommendedName>
        <fullName evidence="9">Epidermal growth factor receptor kinase substrate 8-like protein 1</fullName>
    </recommendedName>
    <alternativeName>
        <fullName evidence="10">Epidermal growth factor receptor pathway substrate 8-related protein 1</fullName>
    </alternativeName>
</protein>
<dbReference type="CDD" id="cd11764">
    <property type="entry name" value="SH3_Eps8"/>
    <property type="match status" value="1"/>
</dbReference>
<dbReference type="Proteomes" id="UP000472270">
    <property type="component" value="Unassembled WGS sequence"/>
</dbReference>
<feature type="domain" description="SH3" evidence="13">
    <location>
        <begin position="448"/>
        <end position="507"/>
    </location>
</feature>
<keyword evidence="4" id="KW-0963">Cytoplasm</keyword>
<evidence type="ECO:0000256" key="6">
    <source>
        <dbReference type="ARBA" id="ARBA00023054"/>
    </source>
</evidence>
<dbReference type="Pfam" id="PF08416">
    <property type="entry name" value="PTB"/>
    <property type="match status" value="1"/>
</dbReference>
<dbReference type="SUPFAM" id="SSF50044">
    <property type="entry name" value="SH3-domain"/>
    <property type="match status" value="1"/>
</dbReference>
<evidence type="ECO:0000256" key="7">
    <source>
        <dbReference type="ARBA" id="ARBA00058563"/>
    </source>
</evidence>
<dbReference type="GO" id="GO:0003779">
    <property type="term" value="F:actin binding"/>
    <property type="evidence" value="ECO:0007669"/>
    <property type="project" value="TreeGrafter"/>
</dbReference>
<dbReference type="InterPro" id="IPR041418">
    <property type="entry name" value="SAM_3"/>
</dbReference>
<proteinExistence type="inferred from homology"/>
<evidence type="ECO:0000256" key="4">
    <source>
        <dbReference type="ARBA" id="ARBA00022490"/>
    </source>
</evidence>
<dbReference type="SMART" id="SM00462">
    <property type="entry name" value="PTB"/>
    <property type="match status" value="1"/>
</dbReference>
<dbReference type="PANTHER" id="PTHR12287">
    <property type="entry name" value="EPIDERMAL GROWTH FACTOR RECEPTOR KINASE SUBSTRATE EPS8-RELATED PROTEIN"/>
    <property type="match status" value="1"/>
</dbReference>
<dbReference type="InterPro" id="IPR006020">
    <property type="entry name" value="PTB/PI_dom"/>
</dbReference>
<name>A0A673JNQ5_9TELE</name>
<dbReference type="Pfam" id="PF18016">
    <property type="entry name" value="SAM_3"/>
    <property type="match status" value="1"/>
</dbReference>
<dbReference type="Ensembl" id="ENSSRHT00000056397.1">
    <property type="protein sequence ID" value="ENSSRHP00000054859.1"/>
    <property type="gene ID" value="ENSSRHG00000027455.1"/>
</dbReference>
<keyword evidence="15" id="KW-1185">Reference proteome</keyword>
<dbReference type="InterPro" id="IPR036028">
    <property type="entry name" value="SH3-like_dom_sf"/>
</dbReference>
<comment type="function">
    <text evidence="7">Stimulates guanine exchange activity of SOS1. May play a role in membrane ruffling and remodeling of the actin cytoskeleton.</text>
</comment>
<dbReference type="InterPro" id="IPR035462">
    <property type="entry name" value="Eps8_SH3"/>
</dbReference>
<feature type="compositionally biased region" description="Pro residues" evidence="12">
    <location>
        <begin position="173"/>
        <end position="185"/>
    </location>
</feature>
<dbReference type="AlphaFoldDB" id="A0A673JNQ5"/>
<dbReference type="InterPro" id="IPR013761">
    <property type="entry name" value="SAM/pointed_sf"/>
</dbReference>
<dbReference type="CDD" id="cd01210">
    <property type="entry name" value="PTB_EPS8"/>
    <property type="match status" value="1"/>
</dbReference>
<dbReference type="InterPro" id="IPR055093">
    <property type="entry name" value="EPS8_2nd"/>
</dbReference>
<keyword evidence="6" id="KW-0175">Coiled coil</keyword>
<evidence type="ECO:0000256" key="5">
    <source>
        <dbReference type="ARBA" id="ARBA00022553"/>
    </source>
</evidence>
<evidence type="ECO:0000256" key="1">
    <source>
        <dbReference type="ARBA" id="ARBA00004496"/>
    </source>
</evidence>
<evidence type="ECO:0000256" key="8">
    <source>
        <dbReference type="ARBA" id="ARBA00065375"/>
    </source>
</evidence>
<feature type="region of interest" description="Disordered" evidence="12">
    <location>
        <begin position="516"/>
        <end position="566"/>
    </location>
</feature>
<feature type="region of interest" description="Disordered" evidence="12">
    <location>
        <begin position="676"/>
        <end position="698"/>
    </location>
</feature>
<sequence length="698" mass="78492">YITRSALSSEQRKNYTKNSINSLTDTSQYHVEHLTTFVMDRKEAMLTIEDGVRKLRLLDAKGKVWTQDMILQVDWKAVSLIDNDSKNELESFPVASIQHCQAVMNACSYDSILALVCKESGQSKPDLHLFQCDNIKANLIHMDIESAVSDHKGGKVKKRSEVLKMILKSDGTVPPPPGGPAPKPPGAVNQTDGKSRVDSWTAWTNKQQERKWRHYTELDGSPEMSAAQVDREVQILNHILDDIEHFVTKLQKAAEAFNELSKRKNTKKSKKKGPGEGVLTLRAKPPSQDEFIDCFQKFKHAFNLLGKLKNHIQNPSAVDLVHFLFNPLRLVIQTSGGVDLAKSVIVPLLTREAIDFLHAAGSAEERHLWVTLGDGWTKCRLEWPKDHPFPPHTLCFRDGWEPPVLVSREQDVAQLAERLGAVQRPVDVRRSFTFSTYSVTNLEAHSRTQRNFAKSRYDFVARNNTELSVMKDEVVEVLDDRKQWWKVRNGSGAIGYVPNNILEIRRAVDMTGRGEPIYSHTIQDTPTADGQQHNNSSSESDGVTMREHQRERPAPASRRKSNMEEVQDELIHRLTLGRSAQKKFQAPSRSSSSLPAVNITYDSTPDEVKAWLQLKGFSEVTINSLGVLTGAQLFSLNKDELKTVCPDDGARVYSQITVQKAALERSSASELQEVMRRRQEKLAASDSGVESFDEGSSH</sequence>
<dbReference type="InterPro" id="IPR013625">
    <property type="entry name" value="PTB"/>
</dbReference>
<dbReference type="GO" id="GO:0032587">
    <property type="term" value="C:ruffle membrane"/>
    <property type="evidence" value="ECO:0007669"/>
    <property type="project" value="TreeGrafter"/>
</dbReference>
<dbReference type="FunFam" id="2.30.29.30:FF:000261">
    <property type="entry name" value="Epidermal growth factor receptor kinase substrate 8-like protein 1"/>
    <property type="match status" value="1"/>
</dbReference>
<evidence type="ECO:0000256" key="12">
    <source>
        <dbReference type="SAM" id="MobiDB-lite"/>
    </source>
</evidence>
<dbReference type="CDD" id="cd09540">
    <property type="entry name" value="SAM_EPS8-like"/>
    <property type="match status" value="1"/>
</dbReference>
<accession>A0A673JNQ5</accession>
<dbReference type="PROSITE" id="PS50002">
    <property type="entry name" value="SH3"/>
    <property type="match status" value="1"/>
</dbReference>
<reference evidence="14" key="2">
    <citation type="submission" date="2025-09" db="UniProtKB">
        <authorList>
            <consortium name="Ensembl"/>
        </authorList>
    </citation>
    <scope>IDENTIFICATION</scope>
</reference>
<dbReference type="InterPro" id="IPR033928">
    <property type="entry name" value="EPS8_PTB"/>
</dbReference>
<evidence type="ECO:0000313" key="14">
    <source>
        <dbReference type="Ensembl" id="ENSSRHP00000054859.1"/>
    </source>
</evidence>
<feature type="compositionally biased region" description="Polar residues" evidence="12">
    <location>
        <begin position="520"/>
        <end position="541"/>
    </location>
</feature>
<dbReference type="InterPro" id="IPR001452">
    <property type="entry name" value="SH3_domain"/>
</dbReference>
<comment type="subunit">
    <text evidence="8">Interacts with ABI1. Part of a complex that contains SOS1, ABI1 and EPS8L2. Associates with F-actin.</text>
</comment>
<keyword evidence="5" id="KW-0597">Phosphoprotein</keyword>